<dbReference type="RefSeq" id="WP_132848113.1">
    <property type="nucleotide sequence ID" value="NZ_CP058648.1"/>
</dbReference>
<keyword evidence="1" id="KW-1133">Transmembrane helix</keyword>
<dbReference type="Pfam" id="PF19700">
    <property type="entry name" value="DUF6198"/>
    <property type="match status" value="1"/>
</dbReference>
<gene>
    <name evidence="2" type="ORF">EDD79_10112</name>
</gene>
<keyword evidence="3" id="KW-1185">Reference proteome</keyword>
<name>A0A4R2THI3_9FIRM</name>
<dbReference type="OrthoDB" id="154912at2"/>
<evidence type="ECO:0000256" key="1">
    <source>
        <dbReference type="SAM" id="Phobius"/>
    </source>
</evidence>
<dbReference type="InterPro" id="IPR038750">
    <property type="entry name" value="YczE/YyaS-like"/>
</dbReference>
<sequence length="223" mass="24712">MKKAFVLLCRLFFGLFLVALGVVITIKANLGLAPWDVFHQGISKITNITIGQASITVGLILVLINFLLGERIGWATICNMIFVGVFIDLLMISDLIPTFDSLLLRLGMMILGMFVFGFASYFYIGTGLGSGPRDGLMIYLTKKTNKSVRFVRNTMEISVSILGFILGGTIGIGTIITAVGIGYFVQLAFKMMKFDVNELKHRFIDDDIVLLKNLLIKPKEQKM</sequence>
<evidence type="ECO:0000313" key="2">
    <source>
        <dbReference type="EMBL" id="TCQ03040.1"/>
    </source>
</evidence>
<feature type="transmembrane region" description="Helical" evidence="1">
    <location>
        <begin position="102"/>
        <end position="124"/>
    </location>
</feature>
<comment type="caution">
    <text evidence="2">The sequence shown here is derived from an EMBL/GenBank/DDBJ whole genome shotgun (WGS) entry which is preliminary data.</text>
</comment>
<accession>A0A4R2THI3</accession>
<feature type="transmembrane region" description="Helical" evidence="1">
    <location>
        <begin position="45"/>
        <end position="67"/>
    </location>
</feature>
<keyword evidence="1" id="KW-0472">Membrane</keyword>
<organism evidence="2 3">
    <name type="scientific">Serpentinicella alkaliphila</name>
    <dbReference type="NCBI Taxonomy" id="1734049"/>
    <lineage>
        <taxon>Bacteria</taxon>
        <taxon>Bacillati</taxon>
        <taxon>Bacillota</taxon>
        <taxon>Clostridia</taxon>
        <taxon>Peptostreptococcales</taxon>
        <taxon>Natronincolaceae</taxon>
        <taxon>Serpentinicella</taxon>
    </lineage>
</organism>
<feature type="transmembrane region" description="Helical" evidence="1">
    <location>
        <begin position="74"/>
        <end position="96"/>
    </location>
</feature>
<dbReference type="Proteomes" id="UP000295504">
    <property type="component" value="Unassembled WGS sequence"/>
</dbReference>
<dbReference type="AlphaFoldDB" id="A0A4R2THI3"/>
<protein>
    <submittedName>
        <fullName evidence="2">Putative membrane protein YczE</fullName>
    </submittedName>
</protein>
<reference evidence="2 3" key="1">
    <citation type="submission" date="2019-03" db="EMBL/GenBank/DDBJ databases">
        <title>Genomic Encyclopedia of Type Strains, Phase IV (KMG-IV): sequencing the most valuable type-strain genomes for metagenomic binning, comparative biology and taxonomic classification.</title>
        <authorList>
            <person name="Goeker M."/>
        </authorList>
    </citation>
    <scope>NUCLEOTIDE SEQUENCE [LARGE SCALE GENOMIC DNA]</scope>
    <source>
        <strain evidence="2 3">DSM 100013</strain>
    </source>
</reference>
<keyword evidence="1" id="KW-0812">Transmembrane</keyword>
<proteinExistence type="predicted"/>
<evidence type="ECO:0000313" key="3">
    <source>
        <dbReference type="Proteomes" id="UP000295504"/>
    </source>
</evidence>
<dbReference type="PANTHER" id="PTHR40078:SF1">
    <property type="entry name" value="INTEGRAL MEMBRANE PROTEIN"/>
    <property type="match status" value="1"/>
</dbReference>
<feature type="transmembrane region" description="Helical" evidence="1">
    <location>
        <begin position="159"/>
        <end position="185"/>
    </location>
</feature>
<dbReference type="PANTHER" id="PTHR40078">
    <property type="entry name" value="INTEGRAL MEMBRANE PROTEIN-RELATED"/>
    <property type="match status" value="1"/>
</dbReference>
<dbReference type="EMBL" id="SLYC01000011">
    <property type="protein sequence ID" value="TCQ03040.1"/>
    <property type="molecule type" value="Genomic_DNA"/>
</dbReference>